<protein>
    <submittedName>
        <fullName evidence="2">Uncharacterized protein</fullName>
    </submittedName>
</protein>
<reference evidence="2 3" key="1">
    <citation type="journal article" date="2018" name="Biotechnol. Biofuels">
        <title>Integrative visual omics of the white-rot fungus Polyporus brumalis exposes the biotechnological potential of its oxidative enzymes for delignifying raw plant biomass.</title>
        <authorList>
            <person name="Miyauchi S."/>
            <person name="Rancon A."/>
            <person name="Drula E."/>
            <person name="Hage H."/>
            <person name="Chaduli D."/>
            <person name="Favel A."/>
            <person name="Grisel S."/>
            <person name="Henrissat B."/>
            <person name="Herpoel-Gimbert I."/>
            <person name="Ruiz-Duenas F.J."/>
            <person name="Chevret D."/>
            <person name="Hainaut M."/>
            <person name="Lin J."/>
            <person name="Wang M."/>
            <person name="Pangilinan J."/>
            <person name="Lipzen A."/>
            <person name="Lesage-Meessen L."/>
            <person name="Navarro D."/>
            <person name="Riley R."/>
            <person name="Grigoriev I.V."/>
            <person name="Zhou S."/>
            <person name="Raouche S."/>
            <person name="Rosso M.N."/>
        </authorList>
    </citation>
    <scope>NUCLEOTIDE SEQUENCE [LARGE SCALE GENOMIC DNA]</scope>
    <source>
        <strain evidence="2 3">BRFM 1820</strain>
    </source>
</reference>
<keyword evidence="3" id="KW-1185">Reference proteome</keyword>
<dbReference type="Proteomes" id="UP000256964">
    <property type="component" value="Unassembled WGS sequence"/>
</dbReference>
<organism evidence="2 3">
    <name type="scientific">Lentinus brumalis</name>
    <dbReference type="NCBI Taxonomy" id="2498619"/>
    <lineage>
        <taxon>Eukaryota</taxon>
        <taxon>Fungi</taxon>
        <taxon>Dikarya</taxon>
        <taxon>Basidiomycota</taxon>
        <taxon>Agaricomycotina</taxon>
        <taxon>Agaricomycetes</taxon>
        <taxon>Polyporales</taxon>
        <taxon>Polyporaceae</taxon>
        <taxon>Lentinus</taxon>
    </lineage>
</organism>
<proteinExistence type="predicted"/>
<feature type="region of interest" description="Disordered" evidence="1">
    <location>
        <begin position="29"/>
        <end position="96"/>
    </location>
</feature>
<sequence length="96" mass="10191">MRFSQAVSSTLCPGGVALSAARQTRLFQANGETRLSPSASNNHGAVCSSRAGVQQDGSARLLQYSSRPKHLHPRSRLSGISLPHLSTSANDRSSCR</sequence>
<evidence type="ECO:0000256" key="1">
    <source>
        <dbReference type="SAM" id="MobiDB-lite"/>
    </source>
</evidence>
<evidence type="ECO:0000313" key="3">
    <source>
        <dbReference type="Proteomes" id="UP000256964"/>
    </source>
</evidence>
<accession>A0A371CU07</accession>
<name>A0A371CU07_9APHY</name>
<dbReference type="AlphaFoldDB" id="A0A371CU07"/>
<feature type="compositionally biased region" description="Polar residues" evidence="1">
    <location>
        <begin position="29"/>
        <end position="43"/>
    </location>
</feature>
<dbReference type="EMBL" id="KZ857460">
    <property type="protein sequence ID" value="RDX43765.1"/>
    <property type="molecule type" value="Genomic_DNA"/>
</dbReference>
<feature type="compositionally biased region" description="Polar residues" evidence="1">
    <location>
        <begin position="84"/>
        <end position="96"/>
    </location>
</feature>
<gene>
    <name evidence="2" type="ORF">OH76DRAFT_1184306</name>
</gene>
<evidence type="ECO:0000313" key="2">
    <source>
        <dbReference type="EMBL" id="RDX43765.1"/>
    </source>
</evidence>